<evidence type="ECO:0000313" key="1">
    <source>
        <dbReference type="EMBL" id="TWT94349.1"/>
    </source>
</evidence>
<proteinExistence type="predicted"/>
<evidence type="ECO:0000313" key="2">
    <source>
        <dbReference type="Proteomes" id="UP000316213"/>
    </source>
</evidence>
<reference evidence="1 2" key="1">
    <citation type="submission" date="2019-02" db="EMBL/GenBank/DDBJ databases">
        <title>Deep-cultivation of Planctomycetes and their phenomic and genomic characterization uncovers novel biology.</title>
        <authorList>
            <person name="Wiegand S."/>
            <person name="Jogler M."/>
            <person name="Boedeker C."/>
            <person name="Pinto D."/>
            <person name="Vollmers J."/>
            <person name="Rivas-Marin E."/>
            <person name="Kohn T."/>
            <person name="Peeters S.H."/>
            <person name="Heuer A."/>
            <person name="Rast P."/>
            <person name="Oberbeckmann S."/>
            <person name="Bunk B."/>
            <person name="Jeske O."/>
            <person name="Meyerdierks A."/>
            <person name="Storesund J.E."/>
            <person name="Kallscheuer N."/>
            <person name="Luecker S."/>
            <person name="Lage O.M."/>
            <person name="Pohl T."/>
            <person name="Merkel B.J."/>
            <person name="Hornburger P."/>
            <person name="Mueller R.-W."/>
            <person name="Bruemmer F."/>
            <person name="Labrenz M."/>
            <person name="Spormann A.M."/>
            <person name="Op Den Camp H."/>
            <person name="Overmann J."/>
            <person name="Amann R."/>
            <person name="Jetten M.S.M."/>
            <person name="Mascher T."/>
            <person name="Medema M.H."/>
            <person name="Devos D.P."/>
            <person name="Kaster A.-K."/>
            <person name="Ovreas L."/>
            <person name="Rohde M."/>
            <person name="Galperin M.Y."/>
            <person name="Jogler C."/>
        </authorList>
    </citation>
    <scope>NUCLEOTIDE SEQUENCE [LARGE SCALE GENOMIC DNA]</scope>
    <source>
        <strain evidence="1 2">Pla100</strain>
    </source>
</reference>
<keyword evidence="2" id="KW-1185">Reference proteome</keyword>
<sequence length="101" mass="10950">MKVGGENDSRTSFTTFVKVVAPAKNHWLTSDIVELEEETQSKIVKIRKIGKDPPGRRAGTTGKVCQGGRRLAVGGWRLAVARRLGGGGFATNTRRGVKNEE</sequence>
<dbReference type="EMBL" id="SJPM01000008">
    <property type="protein sequence ID" value="TWT94349.1"/>
    <property type="molecule type" value="Genomic_DNA"/>
</dbReference>
<dbReference type="AlphaFoldDB" id="A0A5C6A4F4"/>
<protein>
    <submittedName>
        <fullName evidence="1">Uncharacterized protein</fullName>
    </submittedName>
</protein>
<organism evidence="1 2">
    <name type="scientific">Neorhodopirellula pilleata</name>
    <dbReference type="NCBI Taxonomy" id="2714738"/>
    <lineage>
        <taxon>Bacteria</taxon>
        <taxon>Pseudomonadati</taxon>
        <taxon>Planctomycetota</taxon>
        <taxon>Planctomycetia</taxon>
        <taxon>Pirellulales</taxon>
        <taxon>Pirellulaceae</taxon>
        <taxon>Neorhodopirellula</taxon>
    </lineage>
</organism>
<comment type="caution">
    <text evidence="1">The sequence shown here is derived from an EMBL/GenBank/DDBJ whole genome shotgun (WGS) entry which is preliminary data.</text>
</comment>
<name>A0A5C6A4F4_9BACT</name>
<dbReference type="Proteomes" id="UP000316213">
    <property type="component" value="Unassembled WGS sequence"/>
</dbReference>
<accession>A0A5C6A4F4</accession>
<gene>
    <name evidence="1" type="ORF">Pla100_39610</name>
</gene>